<evidence type="ECO:0000313" key="2">
    <source>
        <dbReference type="EMBL" id="GFS23392.1"/>
    </source>
</evidence>
<dbReference type="Gene3D" id="1.20.1070.10">
    <property type="entry name" value="Rhodopsin 7-helix transmembrane proteins"/>
    <property type="match status" value="1"/>
</dbReference>
<keyword evidence="2" id="KW-0675">Receptor</keyword>
<keyword evidence="1" id="KW-1133">Transmembrane helix</keyword>
<feature type="transmembrane region" description="Helical" evidence="1">
    <location>
        <begin position="143"/>
        <end position="164"/>
    </location>
</feature>
<dbReference type="EMBL" id="BMAT01006971">
    <property type="protein sequence ID" value="GFS23392.1"/>
    <property type="molecule type" value="Genomic_DNA"/>
</dbReference>
<feature type="transmembrane region" description="Helical" evidence="1">
    <location>
        <begin position="12"/>
        <end position="36"/>
    </location>
</feature>
<dbReference type="AlphaFoldDB" id="A0AAV4JPF3"/>
<evidence type="ECO:0000256" key="1">
    <source>
        <dbReference type="SAM" id="Phobius"/>
    </source>
</evidence>
<feature type="transmembrane region" description="Helical" evidence="1">
    <location>
        <begin position="72"/>
        <end position="94"/>
    </location>
</feature>
<gene>
    <name evidence="2" type="ORF">ElyMa_003388400</name>
</gene>
<keyword evidence="1" id="KW-0472">Membrane</keyword>
<proteinExistence type="predicted"/>
<keyword evidence="1" id="KW-0812">Transmembrane</keyword>
<keyword evidence="3" id="KW-1185">Reference proteome</keyword>
<dbReference type="Proteomes" id="UP000762676">
    <property type="component" value="Unassembled WGS sequence"/>
</dbReference>
<dbReference type="SUPFAM" id="SSF81321">
    <property type="entry name" value="Family A G protein-coupled receptor-like"/>
    <property type="match status" value="1"/>
</dbReference>
<comment type="caution">
    <text evidence="2">The sequence shown here is derived from an EMBL/GenBank/DDBJ whole genome shotgun (WGS) entry which is preliminary data.</text>
</comment>
<sequence length="271" mass="30058">MVGVEAIVVEVVVEVEVVVVVVMVGVEVIVIEVVVITVGAEVIVVEVVVEVEVVVVIVMVGVEVKRIFTRKLIVYLILGGVVYALLSVAFYFVAEHVLLKAYDERLRAYFASANQLNITSIPQGNELMLLGSVRLALTYVPNYFLYGTIVLGTALLVVAFLRSIQMKNSLTENKDSPKMSAKEKRLVKSVIGICMIYIVTCTPRNVYQTIIAFGANNLNTAISKMITQRSVETLLSFNHAVNIFVYIVVNTNFRKQFAELFCFCCYDRGVN</sequence>
<feature type="transmembrane region" description="Helical" evidence="1">
    <location>
        <begin position="42"/>
        <end position="60"/>
    </location>
</feature>
<organism evidence="2 3">
    <name type="scientific">Elysia marginata</name>
    <dbReference type="NCBI Taxonomy" id="1093978"/>
    <lineage>
        <taxon>Eukaryota</taxon>
        <taxon>Metazoa</taxon>
        <taxon>Spiralia</taxon>
        <taxon>Lophotrochozoa</taxon>
        <taxon>Mollusca</taxon>
        <taxon>Gastropoda</taxon>
        <taxon>Heterobranchia</taxon>
        <taxon>Euthyneura</taxon>
        <taxon>Panpulmonata</taxon>
        <taxon>Sacoglossa</taxon>
        <taxon>Placobranchoidea</taxon>
        <taxon>Plakobranchidae</taxon>
        <taxon>Elysia</taxon>
    </lineage>
</organism>
<name>A0AAV4JPF3_9GAST</name>
<accession>A0AAV4JPF3</accession>
<feature type="transmembrane region" description="Helical" evidence="1">
    <location>
        <begin position="185"/>
        <end position="200"/>
    </location>
</feature>
<protein>
    <submittedName>
        <fullName evidence="2">FMRFamide receptor-like</fullName>
    </submittedName>
</protein>
<evidence type="ECO:0000313" key="3">
    <source>
        <dbReference type="Proteomes" id="UP000762676"/>
    </source>
</evidence>
<reference evidence="2 3" key="1">
    <citation type="journal article" date="2021" name="Elife">
        <title>Chloroplast acquisition without the gene transfer in kleptoplastic sea slugs, Plakobranchus ocellatus.</title>
        <authorList>
            <person name="Maeda T."/>
            <person name="Takahashi S."/>
            <person name="Yoshida T."/>
            <person name="Shimamura S."/>
            <person name="Takaki Y."/>
            <person name="Nagai Y."/>
            <person name="Toyoda A."/>
            <person name="Suzuki Y."/>
            <person name="Arimoto A."/>
            <person name="Ishii H."/>
            <person name="Satoh N."/>
            <person name="Nishiyama T."/>
            <person name="Hasebe M."/>
            <person name="Maruyama T."/>
            <person name="Minagawa J."/>
            <person name="Obokata J."/>
            <person name="Shigenobu S."/>
        </authorList>
    </citation>
    <scope>NUCLEOTIDE SEQUENCE [LARGE SCALE GENOMIC DNA]</scope>
</reference>